<comment type="caution">
    <text evidence="2">The sequence shown here is derived from an EMBL/GenBank/DDBJ whole genome shotgun (WGS) entry which is preliminary data.</text>
</comment>
<accession>A0AAE0ZA52</accession>
<evidence type="ECO:0000313" key="3">
    <source>
        <dbReference type="Proteomes" id="UP001283361"/>
    </source>
</evidence>
<evidence type="ECO:0000256" key="1">
    <source>
        <dbReference type="SAM" id="MobiDB-lite"/>
    </source>
</evidence>
<dbReference type="Proteomes" id="UP001283361">
    <property type="component" value="Unassembled WGS sequence"/>
</dbReference>
<protein>
    <submittedName>
        <fullName evidence="2">Uncharacterized protein</fullName>
    </submittedName>
</protein>
<dbReference type="EMBL" id="JAWDGP010004282">
    <property type="protein sequence ID" value="KAK3765607.1"/>
    <property type="molecule type" value="Genomic_DNA"/>
</dbReference>
<proteinExistence type="predicted"/>
<evidence type="ECO:0000313" key="2">
    <source>
        <dbReference type="EMBL" id="KAK3765607.1"/>
    </source>
</evidence>
<feature type="region of interest" description="Disordered" evidence="1">
    <location>
        <begin position="75"/>
        <end position="112"/>
    </location>
</feature>
<organism evidence="2 3">
    <name type="scientific">Elysia crispata</name>
    <name type="common">lettuce slug</name>
    <dbReference type="NCBI Taxonomy" id="231223"/>
    <lineage>
        <taxon>Eukaryota</taxon>
        <taxon>Metazoa</taxon>
        <taxon>Spiralia</taxon>
        <taxon>Lophotrochozoa</taxon>
        <taxon>Mollusca</taxon>
        <taxon>Gastropoda</taxon>
        <taxon>Heterobranchia</taxon>
        <taxon>Euthyneura</taxon>
        <taxon>Panpulmonata</taxon>
        <taxon>Sacoglossa</taxon>
        <taxon>Placobranchoidea</taxon>
        <taxon>Plakobranchidae</taxon>
        <taxon>Elysia</taxon>
    </lineage>
</organism>
<keyword evidence="3" id="KW-1185">Reference proteome</keyword>
<sequence length="112" mass="13136">MELSRNLARHIYLEQVLTSSHDPNLLVFRILVVPSNRRRPACIVYLWPDDRPEKNSKGFFFSRRNFAVIRERSNGRMSRARLASHHRPDKRSDGSGHTRRLSQVYMKSSTPC</sequence>
<feature type="compositionally biased region" description="Basic residues" evidence="1">
    <location>
        <begin position="78"/>
        <end position="89"/>
    </location>
</feature>
<reference evidence="2" key="1">
    <citation type="journal article" date="2023" name="G3 (Bethesda)">
        <title>A reference genome for the long-term kleptoplast-retaining sea slug Elysia crispata morphotype clarki.</title>
        <authorList>
            <person name="Eastman K.E."/>
            <person name="Pendleton A.L."/>
            <person name="Shaikh M.A."/>
            <person name="Suttiyut T."/>
            <person name="Ogas R."/>
            <person name="Tomko P."/>
            <person name="Gavelis G."/>
            <person name="Widhalm J.R."/>
            <person name="Wisecaver J.H."/>
        </authorList>
    </citation>
    <scope>NUCLEOTIDE SEQUENCE</scope>
    <source>
        <strain evidence="2">ECLA1</strain>
    </source>
</reference>
<name>A0AAE0ZA52_9GAST</name>
<dbReference type="AlphaFoldDB" id="A0AAE0ZA52"/>
<gene>
    <name evidence="2" type="ORF">RRG08_021286</name>
</gene>